<dbReference type="AlphaFoldDB" id="A0A4Q1D4U0"/>
<evidence type="ECO:0000256" key="1">
    <source>
        <dbReference type="ARBA" id="ARBA00023125"/>
    </source>
</evidence>
<dbReference type="SUPFAM" id="SSF46689">
    <property type="entry name" value="Homeodomain-like"/>
    <property type="match status" value="1"/>
</dbReference>
<dbReference type="Gene3D" id="1.10.357.10">
    <property type="entry name" value="Tetracycline Repressor, domain 2"/>
    <property type="match status" value="1"/>
</dbReference>
<proteinExistence type="predicted"/>
<reference evidence="4 5" key="1">
    <citation type="submission" date="2019-01" db="EMBL/GenBank/DDBJ databases">
        <title>Filimonas sp. strain TTM-71.</title>
        <authorList>
            <person name="Chen W.-M."/>
        </authorList>
    </citation>
    <scope>NUCLEOTIDE SEQUENCE [LARGE SCALE GENOMIC DNA]</scope>
    <source>
        <strain evidence="4 5">TTM-71</strain>
    </source>
</reference>
<feature type="DNA-binding region" description="H-T-H motif" evidence="2">
    <location>
        <begin position="30"/>
        <end position="49"/>
    </location>
</feature>
<dbReference type="PANTHER" id="PTHR43479">
    <property type="entry name" value="ACREF/ENVCD OPERON REPRESSOR-RELATED"/>
    <property type="match status" value="1"/>
</dbReference>
<dbReference type="InterPro" id="IPR036271">
    <property type="entry name" value="Tet_transcr_reg_TetR-rel_C_sf"/>
</dbReference>
<sequence>MTLPKEDIIRCEVLQEAAKLFRHYGLNKTTMEDIARAVGKGKSTLYYYYKSKEEIFDAVMKREKDAILCRIQAAVAQQTTASGKLEAFTRMKFREIAQISVLYQVVVREVQNCSEIERGIRRNFDNNEVDLVKNILEFGIETGEFKNMGNADLDLMAFVMISAQRGVEIASILNGKLEEIEGTMDSLVSIMLNGIRNF</sequence>
<dbReference type="GO" id="GO:0003677">
    <property type="term" value="F:DNA binding"/>
    <property type="evidence" value="ECO:0007669"/>
    <property type="project" value="UniProtKB-UniRule"/>
</dbReference>
<dbReference type="RefSeq" id="WP_129003812.1">
    <property type="nucleotide sequence ID" value="NZ_SDHZ01000002.1"/>
</dbReference>
<dbReference type="PANTHER" id="PTHR43479:SF11">
    <property type="entry name" value="ACREF_ENVCD OPERON REPRESSOR-RELATED"/>
    <property type="match status" value="1"/>
</dbReference>
<dbReference type="InterPro" id="IPR009057">
    <property type="entry name" value="Homeodomain-like_sf"/>
</dbReference>
<comment type="caution">
    <text evidence="4">The sequence shown here is derived from an EMBL/GenBank/DDBJ whole genome shotgun (WGS) entry which is preliminary data.</text>
</comment>
<gene>
    <name evidence="4" type="ORF">ESB13_12630</name>
</gene>
<dbReference type="PROSITE" id="PS50977">
    <property type="entry name" value="HTH_TETR_2"/>
    <property type="match status" value="1"/>
</dbReference>
<organism evidence="4 5">
    <name type="scientific">Filimonas effusa</name>
    <dbReference type="NCBI Taxonomy" id="2508721"/>
    <lineage>
        <taxon>Bacteria</taxon>
        <taxon>Pseudomonadati</taxon>
        <taxon>Bacteroidota</taxon>
        <taxon>Chitinophagia</taxon>
        <taxon>Chitinophagales</taxon>
        <taxon>Chitinophagaceae</taxon>
        <taxon>Filimonas</taxon>
    </lineage>
</organism>
<dbReference type="InterPro" id="IPR001647">
    <property type="entry name" value="HTH_TetR"/>
</dbReference>
<evidence type="ECO:0000256" key="2">
    <source>
        <dbReference type="PROSITE-ProRule" id="PRU00335"/>
    </source>
</evidence>
<evidence type="ECO:0000313" key="4">
    <source>
        <dbReference type="EMBL" id="RXK82966.1"/>
    </source>
</evidence>
<dbReference type="Pfam" id="PF00440">
    <property type="entry name" value="TetR_N"/>
    <property type="match status" value="1"/>
</dbReference>
<dbReference type="EMBL" id="SDHZ01000002">
    <property type="protein sequence ID" value="RXK82966.1"/>
    <property type="molecule type" value="Genomic_DNA"/>
</dbReference>
<dbReference type="PRINTS" id="PR00455">
    <property type="entry name" value="HTHTETR"/>
</dbReference>
<keyword evidence="5" id="KW-1185">Reference proteome</keyword>
<protein>
    <submittedName>
        <fullName evidence="4">TetR/AcrR family transcriptional regulator</fullName>
    </submittedName>
</protein>
<dbReference type="Proteomes" id="UP000290545">
    <property type="component" value="Unassembled WGS sequence"/>
</dbReference>
<keyword evidence="1 2" id="KW-0238">DNA-binding</keyword>
<dbReference type="SUPFAM" id="SSF48498">
    <property type="entry name" value="Tetracyclin repressor-like, C-terminal domain"/>
    <property type="match status" value="1"/>
</dbReference>
<dbReference type="InterPro" id="IPR050624">
    <property type="entry name" value="HTH-type_Tx_Regulator"/>
</dbReference>
<dbReference type="OrthoDB" id="9789566at2"/>
<feature type="domain" description="HTH tetR-type" evidence="3">
    <location>
        <begin position="7"/>
        <end position="67"/>
    </location>
</feature>
<evidence type="ECO:0000259" key="3">
    <source>
        <dbReference type="PROSITE" id="PS50977"/>
    </source>
</evidence>
<accession>A0A4Q1D4U0</accession>
<name>A0A4Q1D4U0_9BACT</name>
<dbReference type="Gene3D" id="1.10.10.60">
    <property type="entry name" value="Homeodomain-like"/>
    <property type="match status" value="1"/>
</dbReference>
<evidence type="ECO:0000313" key="5">
    <source>
        <dbReference type="Proteomes" id="UP000290545"/>
    </source>
</evidence>